<dbReference type="EMBL" id="GL377308">
    <property type="protein sequence ID" value="EFI95079.1"/>
    <property type="molecule type" value="Genomic_DNA"/>
</dbReference>
<keyword evidence="6" id="KW-0406">Ion transport</keyword>
<dbReference type="HOGENOM" id="CLU_085114_0_0_1"/>
<keyword evidence="10" id="KW-1185">Reference proteome</keyword>
<protein>
    <recommendedName>
        <fullName evidence="3">ATP synthase subunit 5, mitochondrial</fullName>
    </recommendedName>
</protein>
<sequence length="210" mass="22181">MLLSAASRSTLVARPLGARLAHSAIATKYSQALFGAALSRSPDALTKVHTELNTIAKSLQSTPGASELIANPTISAHERAAGLSAFFASVEKKSPISDLTKNFFSVLSENGRLGETEGVIESFNTIFAQHNGEVTVTVTSAAPLPSNLQSRLESVLKQSEVAKKAKVLKVENKVNPSIVGGLVVDFGDRTIDLSVQSRVTKLNQALQEAV</sequence>
<dbReference type="RefSeq" id="XP_003029982.1">
    <property type="nucleotide sequence ID" value="XM_003029936.1"/>
</dbReference>
<dbReference type="SUPFAM" id="SSF47928">
    <property type="entry name" value="N-terminal domain of the delta subunit of the F1F0-ATP synthase"/>
    <property type="match status" value="1"/>
</dbReference>
<dbReference type="Gene3D" id="1.10.520.20">
    <property type="entry name" value="N-terminal domain of the delta subunit of the F1F0-ATP synthase"/>
    <property type="match status" value="1"/>
</dbReference>
<dbReference type="InterPro" id="IPR000711">
    <property type="entry name" value="ATPase_OSCP/dsu"/>
</dbReference>
<proteinExistence type="inferred from homology"/>
<evidence type="ECO:0000313" key="10">
    <source>
        <dbReference type="Proteomes" id="UP000007431"/>
    </source>
</evidence>
<dbReference type="GO" id="GO:0016020">
    <property type="term" value="C:membrane"/>
    <property type="evidence" value="ECO:0007669"/>
    <property type="project" value="UniProtKB-SubCell"/>
</dbReference>
<dbReference type="AlphaFoldDB" id="D8Q8K3"/>
<keyword evidence="7" id="KW-0472">Membrane</keyword>
<dbReference type="OMA" id="VTTNWIN"/>
<dbReference type="eggNOG" id="KOG1662">
    <property type="taxonomic scope" value="Eukaryota"/>
</dbReference>
<dbReference type="PRINTS" id="PR00125">
    <property type="entry name" value="ATPASEDELTA"/>
</dbReference>
<evidence type="ECO:0000256" key="2">
    <source>
        <dbReference type="ARBA" id="ARBA00007046"/>
    </source>
</evidence>
<comment type="subcellular location">
    <subcellularLocation>
        <location evidence="1">Membrane</location>
    </subcellularLocation>
</comment>
<keyword evidence="8" id="KW-0066">ATP synthesis</keyword>
<evidence type="ECO:0000256" key="7">
    <source>
        <dbReference type="ARBA" id="ARBA00023136"/>
    </source>
</evidence>
<dbReference type="OrthoDB" id="1262810at2759"/>
<keyword evidence="5" id="KW-0375">Hydrogen ion transport</keyword>
<dbReference type="InParanoid" id="D8Q8K3"/>
<dbReference type="KEGG" id="scm:SCHCO_02632861"/>
<name>D8Q8K3_SCHCM</name>
<gene>
    <name evidence="9" type="ORF">SCHCODRAFT_235778</name>
</gene>
<dbReference type="Proteomes" id="UP000007431">
    <property type="component" value="Unassembled WGS sequence"/>
</dbReference>
<dbReference type="GeneID" id="9587883"/>
<accession>D8Q8K3</accession>
<evidence type="ECO:0000313" key="9">
    <source>
        <dbReference type="EMBL" id="EFI95079.1"/>
    </source>
</evidence>
<evidence type="ECO:0000256" key="5">
    <source>
        <dbReference type="ARBA" id="ARBA00022781"/>
    </source>
</evidence>
<dbReference type="PANTHER" id="PTHR11910">
    <property type="entry name" value="ATP SYNTHASE DELTA CHAIN"/>
    <property type="match status" value="1"/>
</dbReference>
<evidence type="ECO:0000256" key="4">
    <source>
        <dbReference type="ARBA" id="ARBA00022448"/>
    </source>
</evidence>
<dbReference type="HAMAP" id="MF_01416">
    <property type="entry name" value="ATP_synth_delta_bact"/>
    <property type="match status" value="1"/>
</dbReference>
<reference evidence="9 10" key="1">
    <citation type="journal article" date="2010" name="Nat. Biotechnol.">
        <title>Genome sequence of the model mushroom Schizophyllum commune.</title>
        <authorList>
            <person name="Ohm R.A."/>
            <person name="de Jong J.F."/>
            <person name="Lugones L.G."/>
            <person name="Aerts A."/>
            <person name="Kothe E."/>
            <person name="Stajich J.E."/>
            <person name="de Vries R.P."/>
            <person name="Record E."/>
            <person name="Levasseur A."/>
            <person name="Baker S.E."/>
            <person name="Bartholomew K.A."/>
            <person name="Coutinho P.M."/>
            <person name="Erdmann S."/>
            <person name="Fowler T.J."/>
            <person name="Gathman A.C."/>
            <person name="Lombard V."/>
            <person name="Henrissat B."/>
            <person name="Knabe N."/>
            <person name="Kuees U."/>
            <person name="Lilly W.W."/>
            <person name="Lindquist E."/>
            <person name="Lucas S."/>
            <person name="Magnuson J.K."/>
            <person name="Piumi F."/>
            <person name="Raudaskoski M."/>
            <person name="Salamov A."/>
            <person name="Schmutz J."/>
            <person name="Schwarze F.W.M.R."/>
            <person name="vanKuyk P.A."/>
            <person name="Horton J.S."/>
            <person name="Grigoriev I.V."/>
            <person name="Woesten H.A.B."/>
        </authorList>
    </citation>
    <scope>NUCLEOTIDE SEQUENCE [LARGE SCALE GENOMIC DNA]</scope>
    <source>
        <strain evidence="10">H4-8 / FGSC 9210</strain>
    </source>
</reference>
<dbReference type="FunCoup" id="D8Q8K3">
    <property type="interactions" value="276"/>
</dbReference>
<evidence type="ECO:0000256" key="3">
    <source>
        <dbReference type="ARBA" id="ARBA00014723"/>
    </source>
</evidence>
<dbReference type="GO" id="GO:0046933">
    <property type="term" value="F:proton-transporting ATP synthase activity, rotational mechanism"/>
    <property type="evidence" value="ECO:0007669"/>
    <property type="project" value="InterPro"/>
</dbReference>
<dbReference type="VEuPathDB" id="FungiDB:SCHCODRAFT_02632861"/>
<evidence type="ECO:0000256" key="1">
    <source>
        <dbReference type="ARBA" id="ARBA00004370"/>
    </source>
</evidence>
<comment type="similarity">
    <text evidence="2">Belongs to the ATPase delta chain family.</text>
</comment>
<evidence type="ECO:0000256" key="8">
    <source>
        <dbReference type="ARBA" id="ARBA00023310"/>
    </source>
</evidence>
<dbReference type="NCBIfam" id="TIGR01145">
    <property type="entry name" value="ATP_synt_delta"/>
    <property type="match status" value="1"/>
</dbReference>
<dbReference type="STRING" id="578458.D8Q8K3"/>
<evidence type="ECO:0000256" key="6">
    <source>
        <dbReference type="ARBA" id="ARBA00023065"/>
    </source>
</evidence>
<organism evidence="10">
    <name type="scientific">Schizophyllum commune (strain H4-8 / FGSC 9210)</name>
    <name type="common">Split gill fungus</name>
    <dbReference type="NCBI Taxonomy" id="578458"/>
    <lineage>
        <taxon>Eukaryota</taxon>
        <taxon>Fungi</taxon>
        <taxon>Dikarya</taxon>
        <taxon>Basidiomycota</taxon>
        <taxon>Agaricomycotina</taxon>
        <taxon>Agaricomycetes</taxon>
        <taxon>Agaricomycetidae</taxon>
        <taxon>Agaricales</taxon>
        <taxon>Schizophyllaceae</taxon>
        <taxon>Schizophyllum</taxon>
    </lineage>
</organism>
<dbReference type="InterPro" id="IPR026015">
    <property type="entry name" value="ATP_synth_OSCP/delta_N_sf"/>
</dbReference>
<keyword evidence="4" id="KW-0813">Transport</keyword>
<dbReference type="Pfam" id="PF00213">
    <property type="entry name" value="OSCP"/>
    <property type="match status" value="1"/>
</dbReference>